<feature type="region of interest" description="Disordered" evidence="1">
    <location>
        <begin position="962"/>
        <end position="1079"/>
    </location>
</feature>
<feature type="compositionally biased region" description="Basic and acidic residues" evidence="1">
    <location>
        <begin position="99"/>
        <end position="112"/>
    </location>
</feature>
<feature type="compositionally biased region" description="Polar residues" evidence="1">
    <location>
        <begin position="591"/>
        <end position="601"/>
    </location>
</feature>
<feature type="compositionally biased region" description="Low complexity" evidence="1">
    <location>
        <begin position="292"/>
        <end position="325"/>
    </location>
</feature>
<dbReference type="EMBL" id="JAWWNJ010000024">
    <property type="protein sequence ID" value="KAK7031981.1"/>
    <property type="molecule type" value="Genomic_DNA"/>
</dbReference>
<feature type="compositionally biased region" description="Low complexity" evidence="1">
    <location>
        <begin position="853"/>
        <end position="890"/>
    </location>
</feature>
<feature type="compositionally biased region" description="Low complexity" evidence="1">
    <location>
        <begin position="1"/>
        <end position="28"/>
    </location>
</feature>
<feature type="compositionally biased region" description="Polar residues" evidence="1">
    <location>
        <begin position="227"/>
        <end position="237"/>
    </location>
</feature>
<feature type="region of interest" description="Disordered" evidence="1">
    <location>
        <begin position="1"/>
        <end position="36"/>
    </location>
</feature>
<feature type="region of interest" description="Disordered" evidence="1">
    <location>
        <begin position="1113"/>
        <end position="1144"/>
    </location>
</feature>
<feature type="compositionally biased region" description="Polar residues" evidence="1">
    <location>
        <begin position="144"/>
        <end position="179"/>
    </location>
</feature>
<feature type="compositionally biased region" description="Basic and acidic residues" evidence="1">
    <location>
        <begin position="435"/>
        <end position="454"/>
    </location>
</feature>
<feature type="compositionally biased region" description="Basic residues" evidence="1">
    <location>
        <begin position="474"/>
        <end position="485"/>
    </location>
</feature>
<feature type="compositionally biased region" description="Low complexity" evidence="1">
    <location>
        <begin position="386"/>
        <end position="405"/>
    </location>
</feature>
<evidence type="ECO:0008006" key="4">
    <source>
        <dbReference type="Google" id="ProtNLM"/>
    </source>
</evidence>
<feature type="compositionally biased region" description="Pro residues" evidence="1">
    <location>
        <begin position="775"/>
        <end position="790"/>
    </location>
</feature>
<feature type="compositionally biased region" description="Low complexity" evidence="1">
    <location>
        <begin position="180"/>
        <end position="199"/>
    </location>
</feature>
<evidence type="ECO:0000313" key="3">
    <source>
        <dbReference type="Proteomes" id="UP001362999"/>
    </source>
</evidence>
<proteinExistence type="predicted"/>
<dbReference type="Proteomes" id="UP001362999">
    <property type="component" value="Unassembled WGS sequence"/>
</dbReference>
<dbReference type="AlphaFoldDB" id="A0AAW0BZP4"/>
<feature type="compositionally biased region" description="Basic and acidic residues" evidence="1">
    <location>
        <begin position="413"/>
        <end position="429"/>
    </location>
</feature>
<feature type="region of interest" description="Disordered" evidence="1">
    <location>
        <begin position="515"/>
        <end position="749"/>
    </location>
</feature>
<feature type="compositionally biased region" description="Polar residues" evidence="1">
    <location>
        <begin position="814"/>
        <end position="832"/>
    </location>
</feature>
<feature type="compositionally biased region" description="Basic and acidic residues" evidence="1">
    <location>
        <begin position="1038"/>
        <end position="1054"/>
    </location>
</feature>
<evidence type="ECO:0000313" key="2">
    <source>
        <dbReference type="EMBL" id="KAK7031981.1"/>
    </source>
</evidence>
<feature type="compositionally biased region" description="Basic and acidic residues" evidence="1">
    <location>
        <begin position="665"/>
        <end position="683"/>
    </location>
</feature>
<comment type="caution">
    <text evidence="2">The sequence shown here is derived from an EMBL/GenBank/DDBJ whole genome shotgun (WGS) entry which is preliminary data.</text>
</comment>
<feature type="compositionally biased region" description="Basic and acidic residues" evidence="1">
    <location>
        <begin position="987"/>
        <end position="996"/>
    </location>
</feature>
<evidence type="ECO:0000256" key="1">
    <source>
        <dbReference type="SAM" id="MobiDB-lite"/>
    </source>
</evidence>
<feature type="region of interest" description="Disordered" evidence="1">
    <location>
        <begin position="380"/>
        <end position="502"/>
    </location>
</feature>
<accession>A0AAW0BZP4</accession>
<reference evidence="2 3" key="1">
    <citation type="journal article" date="2024" name="J Genomics">
        <title>Draft genome sequencing and assembly of Favolaschia claudopus CIRM-BRFM 2984 isolated from oak limbs.</title>
        <authorList>
            <person name="Navarro D."/>
            <person name="Drula E."/>
            <person name="Chaduli D."/>
            <person name="Cazenave R."/>
            <person name="Ahrendt S."/>
            <person name="Wang J."/>
            <person name="Lipzen A."/>
            <person name="Daum C."/>
            <person name="Barry K."/>
            <person name="Grigoriev I.V."/>
            <person name="Favel A."/>
            <person name="Rosso M.N."/>
            <person name="Martin F."/>
        </authorList>
    </citation>
    <scope>NUCLEOTIDE SEQUENCE [LARGE SCALE GENOMIC DNA]</scope>
    <source>
        <strain evidence="2 3">CIRM-BRFM 2984</strain>
    </source>
</reference>
<keyword evidence="3" id="KW-1185">Reference proteome</keyword>
<gene>
    <name evidence="2" type="ORF">R3P38DRAFT_2774432</name>
</gene>
<feature type="region of interest" description="Disordered" evidence="1">
    <location>
        <begin position="48"/>
        <end position="348"/>
    </location>
</feature>
<name>A0AAW0BZP4_9AGAR</name>
<feature type="compositionally biased region" description="Polar residues" evidence="1">
    <location>
        <begin position="113"/>
        <end position="126"/>
    </location>
</feature>
<sequence length="1144" mass="120784">MMLSSPLVLLPAPASPRSSTYSLALSHTPTPPPSPFLPYHNFQRMRSLTFGPGSAHPAPAYAGESSAGGINGSANGHVYTNGRPPQSPPPPKSPARSQSRGEKDGEKGKDTDAQSVAKNVQDTNVSRSRERLPFPNDGAPALPTLSSAPDLTSAASSQAPTSHIHASSLPPSSTATGVQSSAGPSGSAHGHSSGLAPGAKASSADATVARSISLPLPRPPPSSSSSTTMPAIQSNSHIPLAIQTRAREMSDPLASQPQSLLANAATRAPGSPPIYVQSHSPPAQYGGQSAYRPSPRTVSQPSSSSSSAHPRTPEQAASTSSSPPSHQTPPERRPSQSGSSGGAYLVRDGSLRAVSEGAHLMREGSLRASELALDVKRLLAKPASLSSSSRARAESSGGESSGTEGTHLRKKRYDAFGKRVDHVEGRLSEDGAAVRQKEKEEKSVQREQEKRDRAAALSFIAPHSGTDEKEKKEKRQKNVLRRKPSASRPAPRVSSPTPAAVTPIVVARTAPPMLNLDLSLDPIPTFGGLPSPRGSPGSGSGSGNLTPAGAVAQAYKRGLDNNSPYSSPLPSPASGSFSRHASDSGHGDLVTTLTQQPSSPITPYYTVFGSTSGRVVAVGGPDDSFDGGGSFISATAYSGLEGGSRPRSMKKDSSSSSVGRTLTRKVSERWVRKREGSEDEARGRTASQSDRVKKSTRSGSRATGEDHSPAREFDLAPLVKSPLASYDHGGELLANEPRSRRSEPAMGGGSKIWKLMKRISTGGLKEKYDRGNPRSLPPIPPLPPVPPVPQLPKDVSLEARSAMSSDGHSREDSSAISRFMQSRASISGSHPTSIPRPSARSLPMPPPIPGAQPSRVSTTTRSSSPVSSSDVASSKFFHKTTSSARSSTSSLADDMAPPVPGIPSNNIIGKHILPPKDLYKLDLEFQSSSLDEKKSSLKPLAFFGAQPNTLRPMDRDDWAIVRTPADELPPSLPHPPRRLPMPNSSLSERKANRRMSDTPSIPEFSTVAPVNAFASRRPSRGTAEKSSTRASLLPLHIPPRDRNGSSSDPHRYPRSEPLTFRDMSEKTSQALTEKEKADRWDDLLQRSDRAGGTLHLGASEQLQSDELSLRYSTSSTQLLNDTPPPHLPENKYNAITAFGGNNGA</sequence>
<feature type="compositionally biased region" description="Low complexity" evidence="1">
    <location>
        <begin position="62"/>
        <end position="76"/>
    </location>
</feature>
<feature type="compositionally biased region" description="Low complexity" evidence="1">
    <location>
        <begin position="486"/>
        <end position="500"/>
    </location>
</feature>
<organism evidence="2 3">
    <name type="scientific">Favolaschia claudopus</name>
    <dbReference type="NCBI Taxonomy" id="2862362"/>
    <lineage>
        <taxon>Eukaryota</taxon>
        <taxon>Fungi</taxon>
        <taxon>Dikarya</taxon>
        <taxon>Basidiomycota</taxon>
        <taxon>Agaricomycotina</taxon>
        <taxon>Agaricomycetes</taxon>
        <taxon>Agaricomycetidae</taxon>
        <taxon>Agaricales</taxon>
        <taxon>Marasmiineae</taxon>
        <taxon>Mycenaceae</taxon>
        <taxon>Favolaschia</taxon>
    </lineage>
</organism>
<feature type="region of interest" description="Disordered" evidence="1">
    <location>
        <begin position="763"/>
        <end position="908"/>
    </location>
</feature>
<feature type="compositionally biased region" description="Low complexity" evidence="1">
    <location>
        <begin position="563"/>
        <end position="578"/>
    </location>
</feature>
<feature type="compositionally biased region" description="Basic and acidic residues" evidence="1">
    <location>
        <begin position="703"/>
        <end position="714"/>
    </location>
</feature>
<protein>
    <recommendedName>
        <fullName evidence="4">Proteophosphoglycan ppg4</fullName>
    </recommendedName>
</protein>